<dbReference type="EMBL" id="UOFG01000162">
    <property type="protein sequence ID" value="VAW62032.1"/>
    <property type="molecule type" value="Genomic_DNA"/>
</dbReference>
<dbReference type="InterPro" id="IPR017830">
    <property type="entry name" value="SQase_HpnE"/>
</dbReference>
<dbReference type="AlphaFoldDB" id="A0A3B0XF25"/>
<dbReference type="Pfam" id="PF01593">
    <property type="entry name" value="Amino_oxidase"/>
    <property type="match status" value="1"/>
</dbReference>
<dbReference type="PRINTS" id="PR00419">
    <property type="entry name" value="ADXRDTASE"/>
</dbReference>
<protein>
    <submittedName>
        <fullName evidence="2">Phytoene desaturase, pro-zeta-carotene producing</fullName>
        <ecNumber evidence="2">1.-.-.-</ecNumber>
    </submittedName>
</protein>
<dbReference type="NCBIfam" id="TIGR03467">
    <property type="entry name" value="HpnE"/>
    <property type="match status" value="1"/>
</dbReference>
<proteinExistence type="predicted"/>
<dbReference type="SUPFAM" id="SSF51905">
    <property type="entry name" value="FAD/NAD(P)-binding domain"/>
    <property type="match status" value="1"/>
</dbReference>
<feature type="domain" description="Amine oxidase" evidence="1">
    <location>
        <begin position="24"/>
        <end position="456"/>
    </location>
</feature>
<dbReference type="PANTHER" id="PTHR42923">
    <property type="entry name" value="PROTOPORPHYRINOGEN OXIDASE"/>
    <property type="match status" value="1"/>
</dbReference>
<dbReference type="InterPro" id="IPR050464">
    <property type="entry name" value="Zeta_carotene_desat/Oxidored"/>
</dbReference>
<dbReference type="Gene3D" id="3.50.50.60">
    <property type="entry name" value="FAD/NAD(P)-binding domain"/>
    <property type="match status" value="2"/>
</dbReference>
<dbReference type="Gene3D" id="3.90.660.10">
    <property type="match status" value="1"/>
</dbReference>
<dbReference type="GO" id="GO:0016491">
    <property type="term" value="F:oxidoreductase activity"/>
    <property type="evidence" value="ECO:0007669"/>
    <property type="project" value="UniProtKB-KW"/>
</dbReference>
<accession>A0A3B0XF25</accession>
<reference evidence="2" key="1">
    <citation type="submission" date="2018-06" db="EMBL/GenBank/DDBJ databases">
        <authorList>
            <person name="Zhirakovskaya E."/>
        </authorList>
    </citation>
    <scope>NUCLEOTIDE SEQUENCE</scope>
</reference>
<dbReference type="PANTHER" id="PTHR42923:SF47">
    <property type="entry name" value="BLR3003 PROTEIN"/>
    <property type="match status" value="1"/>
</dbReference>
<dbReference type="InterPro" id="IPR036188">
    <property type="entry name" value="FAD/NAD-bd_sf"/>
</dbReference>
<organism evidence="2">
    <name type="scientific">hydrothermal vent metagenome</name>
    <dbReference type="NCBI Taxonomy" id="652676"/>
    <lineage>
        <taxon>unclassified sequences</taxon>
        <taxon>metagenomes</taxon>
        <taxon>ecological metagenomes</taxon>
    </lineage>
</organism>
<evidence type="ECO:0000259" key="1">
    <source>
        <dbReference type="Pfam" id="PF01593"/>
    </source>
</evidence>
<sequence length="458" mass="50753">MPENQPEAQPALQQGVAIIGGGWSGLAAAIELCRCGHKVTLFESSPQLGGRARSIQWKNMTLDNGQHLMLGAYQTMLSLFNTLNSAPDINNDISELFEQLPHQLLMLDARNGSTVFDLQLPTFPAPLHLLFGILKTRQLSLPDKYRLLIRFNHLLNTPIKTDLSVSDWLSSANLPESYQKSILEPVCLAALTTHPQQASAKTFRTVLQQTFNAPASYTDLLIPRTDLSPLFPALAEKFILHHGGEIKTRSKLNSLQTNNGLVESIYVNNEKLSFDQFILATPPSVTASLLKDINETSAIYKQITQLKFEPISTLYLQFKQPVSLPATMTGMLNGLTEWVFERRVDGYADVLAAVFSARGEHSQLTAEQLTKQVLRELSCCIDHLPELLDSKLIIDKRAAFQCHPGVDQNRPGIRTPIKNLNLCGDYVYIEENNQPGLPSTLEGALRSGVKCAQIIISN</sequence>
<name>A0A3B0XF25_9ZZZZ</name>
<gene>
    <name evidence="2" type="ORF">MNBD_GAMMA11-3309</name>
</gene>
<evidence type="ECO:0000313" key="2">
    <source>
        <dbReference type="EMBL" id="VAW62032.1"/>
    </source>
</evidence>
<dbReference type="EC" id="1.-.-.-" evidence="2"/>
<dbReference type="InterPro" id="IPR002937">
    <property type="entry name" value="Amino_oxidase"/>
</dbReference>
<keyword evidence="2" id="KW-0560">Oxidoreductase</keyword>